<feature type="compositionally biased region" description="Polar residues" evidence="7">
    <location>
        <begin position="756"/>
        <end position="773"/>
    </location>
</feature>
<feature type="region of interest" description="Disordered" evidence="7">
    <location>
        <begin position="823"/>
        <end position="871"/>
    </location>
</feature>
<feature type="compositionally biased region" description="Pro residues" evidence="7">
    <location>
        <begin position="1139"/>
        <end position="1154"/>
    </location>
</feature>
<protein>
    <submittedName>
        <fullName evidence="9">Rna polymerase ii degradation factor 1</fullName>
    </submittedName>
</protein>
<keyword evidence="2 6" id="KW-0479">Metal-binding</keyword>
<organism evidence="9">
    <name type="scientific">Rhipicephalus appendiculatus</name>
    <name type="common">Brown ear tick</name>
    <dbReference type="NCBI Taxonomy" id="34631"/>
    <lineage>
        <taxon>Eukaryota</taxon>
        <taxon>Metazoa</taxon>
        <taxon>Ecdysozoa</taxon>
        <taxon>Arthropoda</taxon>
        <taxon>Chelicerata</taxon>
        <taxon>Arachnida</taxon>
        <taxon>Acari</taxon>
        <taxon>Parasitiformes</taxon>
        <taxon>Ixodida</taxon>
        <taxon>Ixodoidea</taxon>
        <taxon>Ixodidae</taxon>
        <taxon>Rhipicephalinae</taxon>
        <taxon>Rhipicephalus</taxon>
        <taxon>Rhipicephalus</taxon>
    </lineage>
</organism>
<feature type="compositionally biased region" description="Acidic residues" evidence="7">
    <location>
        <begin position="26"/>
        <end position="54"/>
    </location>
</feature>
<dbReference type="Pfam" id="PF00642">
    <property type="entry name" value="zf-CCCH"/>
    <property type="match status" value="1"/>
</dbReference>
<dbReference type="Pfam" id="PF14608">
    <property type="entry name" value="zf-CCCH_2"/>
    <property type="match status" value="1"/>
</dbReference>
<dbReference type="GO" id="GO:0045892">
    <property type="term" value="P:negative regulation of DNA-templated transcription"/>
    <property type="evidence" value="ECO:0007669"/>
    <property type="project" value="InterPro"/>
</dbReference>
<evidence type="ECO:0000256" key="4">
    <source>
        <dbReference type="ARBA" id="ARBA00022771"/>
    </source>
</evidence>
<dbReference type="Pfam" id="PF22623">
    <property type="entry name" value="zf-CCCH_9"/>
    <property type="match status" value="1"/>
</dbReference>
<evidence type="ECO:0000259" key="8">
    <source>
        <dbReference type="PROSITE" id="PS50103"/>
    </source>
</evidence>
<feature type="compositionally biased region" description="Pro residues" evidence="7">
    <location>
        <begin position="452"/>
        <end position="471"/>
    </location>
</feature>
<reference evidence="9" key="1">
    <citation type="journal article" date="2016" name="Ticks Tick Borne Dis.">
        <title>De novo assembly and annotation of the salivary gland transcriptome of Rhipicephalus appendiculatus male and female ticks during blood feeding.</title>
        <authorList>
            <person name="de Castro M.H."/>
            <person name="de Klerk D."/>
            <person name="Pienaar R."/>
            <person name="Latif A.A."/>
            <person name="Rees D.J."/>
            <person name="Mans B.J."/>
        </authorList>
    </citation>
    <scope>NUCLEOTIDE SEQUENCE</scope>
    <source>
        <tissue evidence="9">Salivary glands</tissue>
    </source>
</reference>
<evidence type="ECO:0000313" key="9">
    <source>
        <dbReference type="EMBL" id="JAP79057.1"/>
    </source>
</evidence>
<name>A0A131YJB8_RHIAP</name>
<dbReference type="InterPro" id="IPR036855">
    <property type="entry name" value="Znf_CCCH_sf"/>
</dbReference>
<keyword evidence="1" id="KW-0597">Phosphoprotein</keyword>
<dbReference type="AlphaFoldDB" id="A0A131YJB8"/>
<feature type="compositionally biased region" description="Pro residues" evidence="7">
    <location>
        <begin position="60"/>
        <end position="72"/>
    </location>
</feature>
<keyword evidence="5 6" id="KW-0862">Zinc</keyword>
<dbReference type="InterPro" id="IPR045124">
    <property type="entry name" value="Su(sable)-like"/>
</dbReference>
<feature type="compositionally biased region" description="Gly residues" evidence="7">
    <location>
        <begin position="206"/>
        <end position="218"/>
    </location>
</feature>
<feature type="domain" description="C3H1-type" evidence="8">
    <location>
        <begin position="305"/>
        <end position="332"/>
    </location>
</feature>
<dbReference type="PANTHER" id="PTHR13119">
    <property type="entry name" value="ZINC FINGER CCCH DOMAIN-CONTAINING PROTEI"/>
    <property type="match status" value="1"/>
</dbReference>
<dbReference type="PANTHER" id="PTHR13119:SF12">
    <property type="entry name" value="PROTEIN SUPPRESSOR OF SABLE"/>
    <property type="match status" value="1"/>
</dbReference>
<dbReference type="Gene3D" id="4.10.1000.10">
    <property type="entry name" value="Zinc finger, CCCH-type"/>
    <property type="match status" value="1"/>
</dbReference>
<keyword evidence="4 6" id="KW-0863">Zinc-finger</keyword>
<dbReference type="GO" id="GO:0008270">
    <property type="term" value="F:zinc ion binding"/>
    <property type="evidence" value="ECO:0007669"/>
    <property type="project" value="UniProtKB-KW"/>
</dbReference>
<dbReference type="GO" id="GO:0005634">
    <property type="term" value="C:nucleus"/>
    <property type="evidence" value="ECO:0007669"/>
    <property type="project" value="TreeGrafter"/>
</dbReference>
<dbReference type="InterPro" id="IPR000571">
    <property type="entry name" value="Znf_CCCH"/>
</dbReference>
<feature type="compositionally biased region" description="Basic and acidic residues" evidence="7">
    <location>
        <begin position="93"/>
        <end position="116"/>
    </location>
</feature>
<feature type="region of interest" description="Disordered" evidence="7">
    <location>
        <begin position="1044"/>
        <end position="1170"/>
    </location>
</feature>
<keyword evidence="3" id="KW-0677">Repeat</keyword>
<evidence type="ECO:0000256" key="3">
    <source>
        <dbReference type="ARBA" id="ARBA00022737"/>
    </source>
</evidence>
<feature type="domain" description="C3H1-type" evidence="8">
    <location>
        <begin position="276"/>
        <end position="303"/>
    </location>
</feature>
<feature type="compositionally biased region" description="Basic residues" evidence="7">
    <location>
        <begin position="249"/>
        <end position="259"/>
    </location>
</feature>
<feature type="compositionally biased region" description="Polar residues" evidence="7">
    <location>
        <begin position="851"/>
        <end position="861"/>
    </location>
</feature>
<feature type="region of interest" description="Disordered" evidence="7">
    <location>
        <begin position="1"/>
        <end position="152"/>
    </location>
</feature>
<evidence type="ECO:0000256" key="6">
    <source>
        <dbReference type="PROSITE-ProRule" id="PRU00723"/>
    </source>
</evidence>
<feature type="compositionally biased region" description="Basic and acidic residues" evidence="7">
    <location>
        <begin position="640"/>
        <end position="660"/>
    </location>
</feature>
<feature type="domain" description="C3H1-type" evidence="8">
    <location>
        <begin position="333"/>
        <end position="356"/>
    </location>
</feature>
<feature type="region of interest" description="Disordered" evidence="7">
    <location>
        <begin position="369"/>
        <end position="777"/>
    </location>
</feature>
<dbReference type="SMART" id="SM00356">
    <property type="entry name" value="ZnF_C3H1"/>
    <property type="match status" value="3"/>
</dbReference>
<feature type="zinc finger region" description="C3H1-type" evidence="6">
    <location>
        <begin position="276"/>
        <end position="303"/>
    </location>
</feature>
<evidence type="ECO:0000256" key="7">
    <source>
        <dbReference type="SAM" id="MobiDB-lite"/>
    </source>
</evidence>
<evidence type="ECO:0000256" key="1">
    <source>
        <dbReference type="ARBA" id="ARBA00022553"/>
    </source>
</evidence>
<proteinExistence type="predicted"/>
<dbReference type="PROSITE" id="PS50103">
    <property type="entry name" value="ZF_C3H1"/>
    <property type="match status" value="3"/>
</dbReference>
<feature type="compositionally biased region" description="Basic and acidic residues" evidence="7">
    <location>
        <begin position="1050"/>
        <end position="1077"/>
    </location>
</feature>
<feature type="compositionally biased region" description="Acidic residues" evidence="7">
    <location>
        <begin position="727"/>
        <end position="737"/>
    </location>
</feature>
<feature type="compositionally biased region" description="Low complexity" evidence="7">
    <location>
        <begin position="599"/>
        <end position="608"/>
    </location>
</feature>
<feature type="region of interest" description="Disordered" evidence="7">
    <location>
        <begin position="197"/>
        <end position="275"/>
    </location>
</feature>
<feature type="zinc finger region" description="C3H1-type" evidence="6">
    <location>
        <begin position="305"/>
        <end position="332"/>
    </location>
</feature>
<feature type="zinc finger region" description="C3H1-type" evidence="6">
    <location>
        <begin position="333"/>
        <end position="356"/>
    </location>
</feature>
<accession>A0A131YJB8</accession>
<dbReference type="InterPro" id="IPR054361">
    <property type="entry name" value="Znf-CCCH_ZC3H4/6/8"/>
</dbReference>
<evidence type="ECO:0000256" key="5">
    <source>
        <dbReference type="ARBA" id="ARBA00022833"/>
    </source>
</evidence>
<dbReference type="SUPFAM" id="SSF90229">
    <property type="entry name" value="CCCH zinc finger"/>
    <property type="match status" value="3"/>
</dbReference>
<feature type="compositionally biased region" description="Pro residues" evidence="7">
    <location>
        <begin position="522"/>
        <end position="534"/>
    </location>
</feature>
<sequence>MALESVFAKALPKVGHANKDTQNGEMESEGVEEDVPSADLEEGEIIDSGQEDSDDQRTGPPGPLLKGPPLPPQEALRPAFTKLEKRKRKKRKKDEPGGPEQKQKRAHYVDHDRMVDDSVWFSPESGGGPSRGHHSHHGSSMPPRDFGSPGPYDDSYMPMALLHDQLEFERLCASRGVLEEMLNDGLLMRIHPCDMSPRGGCDSPDGSGGPEGHQEGMGGPPPPHAGGFPSGRGGRGRGKSFMMDSRRPGPPKKKKKKKLLSGGRGGGAGGKRGDGPPKRSICKFYLDSKCVKGADCPFSHDVPQPRKADLCKFYLGGYCARGEHCSFMHQDFPCKFFHTGAKCYADTACRFSHQPLTDETRRLLHRYLDNHGSRGDDDIPPGPGPNGPEPMDRPDCLDEDMGPGDDFGGGGPQPGKRPSLLGSPPRHVKEAAETWRMQFLGGGGPPMRGGPNAPPSFGPPQGPPMMSPPRGPGQGFPHRPLFYMDSLSQSPVRGSMPPPGASPPHMGGPSPVHCIEDSFGGPPGPMGPGGPMRPLPQGQMGGFASPNIASPPQQDQGGSGPGFVPDGAMSPRGIFYDSSQDHPMSPPHQPSPHYTGPQSIPGLNLLSSPSPPHSQGPEPTKIPSADASSEEPHQSPQHPAHIEEQDTSDDSLHALSEKKVLPPNLPRRQRELFMRIQQQQRAAEITAAAESPTSGSASHAAATDKTETPVVAKPEPKNIVCLGNSESSDDDEDYDDDQPLRAVLKKLQQGPVESTVPANIPSTGPTSAPSTVPQPAVTLPSMAGLDIASMLNSIRQVPSQSQTNFWKQLFSGVPAATAAATSVADTTPAPFSSLPAASRDPRRARGDSQIAKPSTEPSQLSRDPRLRDKPPPIVKAAEVAFVESKDGDVPFRLTPILRALPKYDDVAHSGTISETKLKNDPRLAKYMSQKAPQVVPSAEVVPSLPLPAVTVLPPLPTVRRDPRMARHLEQQQPPQQQPVVENKPLIAEPPKVTPLPAEVVPKADPRKAAALAANGSAMPLRLDPRLAKRLEQLQKVSNLALVATETPASKPKEESAVEVDREQQQETKPATKRDPRQRTRGTGRSKASADGAGRKNRMDYASPLSTYESEGDRPSGYSSYQRRPQPRPPVLPTDVPTPAAMPPPPPQSSMPPAPAMHDLMPNMPPPGVISDDLLFEADQAMKSLKDVFKTKDPTASPFC</sequence>
<dbReference type="GO" id="GO:0003723">
    <property type="term" value="F:RNA binding"/>
    <property type="evidence" value="ECO:0007669"/>
    <property type="project" value="InterPro"/>
</dbReference>
<evidence type="ECO:0000256" key="2">
    <source>
        <dbReference type="ARBA" id="ARBA00022723"/>
    </source>
</evidence>
<dbReference type="EMBL" id="GEDV01009500">
    <property type="protein sequence ID" value="JAP79057.1"/>
    <property type="molecule type" value="Transcribed_RNA"/>
</dbReference>